<dbReference type="InterPro" id="IPR000847">
    <property type="entry name" value="LysR_HTH_N"/>
</dbReference>
<dbReference type="GO" id="GO:0005829">
    <property type="term" value="C:cytosol"/>
    <property type="evidence" value="ECO:0007669"/>
    <property type="project" value="TreeGrafter"/>
</dbReference>
<dbReference type="Proteomes" id="UP000477722">
    <property type="component" value="Unassembled WGS sequence"/>
</dbReference>
<dbReference type="Gene3D" id="1.10.10.10">
    <property type="entry name" value="Winged helix-like DNA-binding domain superfamily/Winged helix DNA-binding domain"/>
    <property type="match status" value="1"/>
</dbReference>
<dbReference type="FunFam" id="1.10.10.10:FF:000001">
    <property type="entry name" value="LysR family transcriptional regulator"/>
    <property type="match status" value="1"/>
</dbReference>
<dbReference type="SUPFAM" id="SSF53850">
    <property type="entry name" value="Periplasmic binding protein-like II"/>
    <property type="match status" value="1"/>
</dbReference>
<dbReference type="SUPFAM" id="SSF46785">
    <property type="entry name" value="Winged helix' DNA-binding domain"/>
    <property type="match status" value="1"/>
</dbReference>
<dbReference type="InterPro" id="IPR005119">
    <property type="entry name" value="LysR_subst-bd"/>
</dbReference>
<evidence type="ECO:0000256" key="3">
    <source>
        <dbReference type="ARBA" id="ARBA00023125"/>
    </source>
</evidence>
<dbReference type="InterPro" id="IPR036388">
    <property type="entry name" value="WH-like_DNA-bd_sf"/>
</dbReference>
<evidence type="ECO:0000313" key="6">
    <source>
        <dbReference type="EMBL" id="NGO67939.1"/>
    </source>
</evidence>
<dbReference type="Pfam" id="PF03466">
    <property type="entry name" value="LysR_substrate"/>
    <property type="match status" value="1"/>
</dbReference>
<dbReference type="GO" id="GO:0003677">
    <property type="term" value="F:DNA binding"/>
    <property type="evidence" value="ECO:0007669"/>
    <property type="project" value="UniProtKB-KW"/>
</dbReference>
<dbReference type="PANTHER" id="PTHR30419">
    <property type="entry name" value="HTH-TYPE TRANSCRIPTIONAL REGULATOR YBHD"/>
    <property type="match status" value="1"/>
</dbReference>
<keyword evidence="3" id="KW-0238">DNA-binding</keyword>
<accession>A0A6G4WRN6</accession>
<proteinExistence type="inferred from homology"/>
<keyword evidence="7" id="KW-1185">Reference proteome</keyword>
<evidence type="ECO:0000256" key="2">
    <source>
        <dbReference type="ARBA" id="ARBA00023015"/>
    </source>
</evidence>
<organism evidence="6 7">
    <name type="scientific">Streptomyces boncukensis</name>
    <dbReference type="NCBI Taxonomy" id="2711219"/>
    <lineage>
        <taxon>Bacteria</taxon>
        <taxon>Bacillati</taxon>
        <taxon>Actinomycetota</taxon>
        <taxon>Actinomycetes</taxon>
        <taxon>Kitasatosporales</taxon>
        <taxon>Streptomycetaceae</taxon>
        <taxon>Streptomyces</taxon>
    </lineage>
</organism>
<evidence type="ECO:0000259" key="5">
    <source>
        <dbReference type="PROSITE" id="PS50931"/>
    </source>
</evidence>
<dbReference type="AlphaFoldDB" id="A0A6G4WRN6"/>
<dbReference type="Gene3D" id="3.40.190.290">
    <property type="match status" value="1"/>
</dbReference>
<dbReference type="RefSeq" id="WP_165297597.1">
    <property type="nucleotide sequence ID" value="NZ_JAAKZZ010000037.1"/>
</dbReference>
<dbReference type="Pfam" id="PF00126">
    <property type="entry name" value="HTH_1"/>
    <property type="match status" value="1"/>
</dbReference>
<feature type="domain" description="HTH lysR-type" evidence="5">
    <location>
        <begin position="1"/>
        <end position="58"/>
    </location>
</feature>
<dbReference type="GO" id="GO:0003700">
    <property type="term" value="F:DNA-binding transcription factor activity"/>
    <property type="evidence" value="ECO:0007669"/>
    <property type="project" value="InterPro"/>
</dbReference>
<sequence>MDVRQLRYFLAVVDHGSVHRAAEHLFVAQPSVTQTIRRLEAGLGSSLFLRQGRGLVLSPSGAALVGPAREVVRALDVARETVAAVDGLRGGRLRIAAMPSQVVSPLTGLVARYARAHPLVQVAVAAAARPEDVRDALRRGVAEVGVVAVSGAHEAHADLHHMPVETQSFVLVARDDVPLPPGDRPLAVRELSGLRLVAGQPGTGMRRVADAIVAATDCRIVVEIEHREGLLPLVLDGVGAAVVADSWRPLADAVGLRVRRLAVEDTLDVGLVWQRHRLSPAAAAFVALVSDAGNAGAGQVGTGEPRDR</sequence>
<dbReference type="EMBL" id="JAAKZZ010000037">
    <property type="protein sequence ID" value="NGO67939.1"/>
    <property type="molecule type" value="Genomic_DNA"/>
</dbReference>
<evidence type="ECO:0000256" key="1">
    <source>
        <dbReference type="ARBA" id="ARBA00009437"/>
    </source>
</evidence>
<keyword evidence="4" id="KW-0804">Transcription</keyword>
<reference evidence="6 7" key="1">
    <citation type="submission" date="2020-02" db="EMBL/GenBank/DDBJ databases">
        <title>Whole-genome analyses of novel actinobacteria.</title>
        <authorList>
            <person name="Sahin N."/>
            <person name="Tatar D."/>
        </authorList>
    </citation>
    <scope>NUCLEOTIDE SEQUENCE [LARGE SCALE GENOMIC DNA]</scope>
    <source>
        <strain evidence="6 7">SB3404</strain>
    </source>
</reference>
<evidence type="ECO:0000256" key="4">
    <source>
        <dbReference type="ARBA" id="ARBA00023163"/>
    </source>
</evidence>
<dbReference type="InterPro" id="IPR050950">
    <property type="entry name" value="HTH-type_LysR_regulators"/>
</dbReference>
<gene>
    <name evidence="6" type="ORF">G5C65_06130</name>
</gene>
<keyword evidence="2" id="KW-0805">Transcription regulation</keyword>
<comment type="similarity">
    <text evidence="1">Belongs to the LysR transcriptional regulatory family.</text>
</comment>
<evidence type="ECO:0000313" key="7">
    <source>
        <dbReference type="Proteomes" id="UP000477722"/>
    </source>
</evidence>
<dbReference type="InterPro" id="IPR036390">
    <property type="entry name" value="WH_DNA-bd_sf"/>
</dbReference>
<protein>
    <submittedName>
        <fullName evidence="6">LysR family transcriptional regulator</fullName>
    </submittedName>
</protein>
<comment type="caution">
    <text evidence="6">The sequence shown here is derived from an EMBL/GenBank/DDBJ whole genome shotgun (WGS) entry which is preliminary data.</text>
</comment>
<name>A0A6G4WRN6_9ACTN</name>
<dbReference type="PROSITE" id="PS50931">
    <property type="entry name" value="HTH_LYSR"/>
    <property type="match status" value="1"/>
</dbReference>
<dbReference type="PRINTS" id="PR00039">
    <property type="entry name" value="HTHLYSR"/>
</dbReference>